<dbReference type="SUPFAM" id="SSF53474">
    <property type="entry name" value="alpha/beta-Hydrolases"/>
    <property type="match status" value="1"/>
</dbReference>
<evidence type="ECO:0000313" key="4">
    <source>
        <dbReference type="Proteomes" id="UP001209540"/>
    </source>
</evidence>
<keyword evidence="1 3" id="KW-0378">Hydrolase</keyword>
<dbReference type="Pfam" id="PF07859">
    <property type="entry name" value="Abhydrolase_3"/>
    <property type="match status" value="1"/>
</dbReference>
<dbReference type="PANTHER" id="PTHR48081:SF8">
    <property type="entry name" value="ALPHA_BETA HYDROLASE FOLD-3 DOMAIN-CONTAINING PROTEIN-RELATED"/>
    <property type="match status" value="1"/>
</dbReference>
<dbReference type="InterPro" id="IPR050300">
    <property type="entry name" value="GDXG_lipolytic_enzyme"/>
</dbReference>
<name>A0AAD5JQ61_9FUNG</name>
<dbReference type="GO" id="GO:0016787">
    <property type="term" value="F:hydrolase activity"/>
    <property type="evidence" value="ECO:0007669"/>
    <property type="project" value="UniProtKB-KW"/>
</dbReference>
<dbReference type="AlphaFoldDB" id="A0AAD5JQ61"/>
<feature type="non-terminal residue" evidence="3">
    <location>
        <position position="235"/>
    </location>
</feature>
<dbReference type="EMBL" id="JAIXMP010000038">
    <property type="protein sequence ID" value="KAI9248581.1"/>
    <property type="molecule type" value="Genomic_DNA"/>
</dbReference>
<reference evidence="3" key="2">
    <citation type="submission" date="2023-02" db="EMBL/GenBank/DDBJ databases">
        <authorList>
            <consortium name="DOE Joint Genome Institute"/>
            <person name="Mondo S.J."/>
            <person name="Chang Y."/>
            <person name="Wang Y."/>
            <person name="Ahrendt S."/>
            <person name="Andreopoulos W."/>
            <person name="Barry K."/>
            <person name="Beard J."/>
            <person name="Benny G.L."/>
            <person name="Blankenship S."/>
            <person name="Bonito G."/>
            <person name="Cuomo C."/>
            <person name="Desiro A."/>
            <person name="Gervers K.A."/>
            <person name="Hundley H."/>
            <person name="Kuo A."/>
            <person name="LaButti K."/>
            <person name="Lang B.F."/>
            <person name="Lipzen A."/>
            <person name="O'Donnell K."/>
            <person name="Pangilinan J."/>
            <person name="Reynolds N."/>
            <person name="Sandor L."/>
            <person name="Smith M.W."/>
            <person name="Tsang A."/>
            <person name="Grigoriev I.V."/>
            <person name="Stajich J.E."/>
            <person name="Spatafora J.W."/>
        </authorList>
    </citation>
    <scope>NUCLEOTIDE SEQUENCE</scope>
    <source>
        <strain evidence="3">RSA 2281</strain>
    </source>
</reference>
<dbReference type="InterPro" id="IPR029058">
    <property type="entry name" value="AB_hydrolase_fold"/>
</dbReference>
<evidence type="ECO:0000256" key="1">
    <source>
        <dbReference type="ARBA" id="ARBA00022801"/>
    </source>
</evidence>
<comment type="caution">
    <text evidence="3">The sequence shown here is derived from an EMBL/GenBank/DDBJ whole genome shotgun (WGS) entry which is preliminary data.</text>
</comment>
<dbReference type="InterPro" id="IPR013094">
    <property type="entry name" value="AB_hydrolase_3"/>
</dbReference>
<feature type="domain" description="Alpha/beta hydrolase fold-3" evidence="2">
    <location>
        <begin position="20"/>
        <end position="230"/>
    </location>
</feature>
<proteinExistence type="predicted"/>
<dbReference type="PANTHER" id="PTHR48081">
    <property type="entry name" value="AB HYDROLASE SUPERFAMILY PROTEIN C4A8.06C"/>
    <property type="match status" value="1"/>
</dbReference>
<keyword evidence="4" id="KW-1185">Reference proteome</keyword>
<dbReference type="Proteomes" id="UP001209540">
    <property type="component" value="Unassembled WGS sequence"/>
</dbReference>
<evidence type="ECO:0000259" key="2">
    <source>
        <dbReference type="Pfam" id="PF07859"/>
    </source>
</evidence>
<accession>A0AAD5JQ61</accession>
<sequence>VSLVITRPKNTPKDQILPVILYLHGGGWTIGNAKLYKSLREYYTIQAKAAVVFVNYSLSPEVKYPVALNECYDALTWIVDTDPSIHHLDATKIAVAGDSAGGNLSAALAIYDKQKRGGSTKLKCQVLFYPVTDADFDTESYKQFQEGYLLTKGAMEFFWDNYTNKEDRLIGTAAPLQASMDELKGIAPAFLTVAEADVLRDEGEAYARKLIQADVPVIVMRALGCLHGFVSTGDP</sequence>
<feature type="non-terminal residue" evidence="3">
    <location>
        <position position="1"/>
    </location>
</feature>
<reference evidence="3" key="1">
    <citation type="journal article" date="2022" name="IScience">
        <title>Evolution of zygomycete secretomes and the origins of terrestrial fungal ecologies.</title>
        <authorList>
            <person name="Chang Y."/>
            <person name="Wang Y."/>
            <person name="Mondo S."/>
            <person name="Ahrendt S."/>
            <person name="Andreopoulos W."/>
            <person name="Barry K."/>
            <person name="Beard J."/>
            <person name="Benny G.L."/>
            <person name="Blankenship S."/>
            <person name="Bonito G."/>
            <person name="Cuomo C."/>
            <person name="Desiro A."/>
            <person name="Gervers K.A."/>
            <person name="Hundley H."/>
            <person name="Kuo A."/>
            <person name="LaButti K."/>
            <person name="Lang B.F."/>
            <person name="Lipzen A."/>
            <person name="O'Donnell K."/>
            <person name="Pangilinan J."/>
            <person name="Reynolds N."/>
            <person name="Sandor L."/>
            <person name="Smith M.E."/>
            <person name="Tsang A."/>
            <person name="Grigoriev I.V."/>
            <person name="Stajich J.E."/>
            <person name="Spatafora J.W."/>
        </authorList>
    </citation>
    <scope>NUCLEOTIDE SEQUENCE</scope>
    <source>
        <strain evidence="3">RSA 2281</strain>
    </source>
</reference>
<dbReference type="Gene3D" id="3.40.50.1820">
    <property type="entry name" value="alpha/beta hydrolase"/>
    <property type="match status" value="1"/>
</dbReference>
<organism evidence="3 4">
    <name type="scientific">Phascolomyces articulosus</name>
    <dbReference type="NCBI Taxonomy" id="60185"/>
    <lineage>
        <taxon>Eukaryota</taxon>
        <taxon>Fungi</taxon>
        <taxon>Fungi incertae sedis</taxon>
        <taxon>Mucoromycota</taxon>
        <taxon>Mucoromycotina</taxon>
        <taxon>Mucoromycetes</taxon>
        <taxon>Mucorales</taxon>
        <taxon>Lichtheimiaceae</taxon>
        <taxon>Phascolomyces</taxon>
    </lineage>
</organism>
<protein>
    <submittedName>
        <fullName evidence="3">Alpha/beta hydrolase fold-3</fullName>
    </submittedName>
</protein>
<evidence type="ECO:0000313" key="3">
    <source>
        <dbReference type="EMBL" id="KAI9248581.1"/>
    </source>
</evidence>
<gene>
    <name evidence="3" type="ORF">BDA99DRAFT_421780</name>
</gene>